<dbReference type="PANTHER" id="PTHR15691">
    <property type="entry name" value="WASH COMPLEX SUBUNIT 5"/>
    <property type="match status" value="1"/>
</dbReference>
<reference evidence="3" key="1">
    <citation type="submission" date="2024-06" db="EMBL/GenBank/DDBJ databases">
        <authorList>
            <person name="Ryan C."/>
        </authorList>
    </citation>
    <scope>NUCLEOTIDE SEQUENCE [LARGE SCALE GENOMIC DNA]</scope>
</reference>
<sequence>MEEPGLSRSAASTTVGGDFPELLGFCARVEALIAELLLLSDRAPPQFADRRFDSVLFDFRYLDSPGDFESRVEGNIELEALEDQLRESCGSYMQRFFSLLDGAATYHEELCNYLNDLQEGLYVHCTLDHVLENNCACQLLVESMALFGCMILLMEHKISGLLRERLLVAHLRYERCFSYPNLERMCELCRRHVPSPATSASSGSSVFSPDIISIQKPEDLLRRFPFPEPVVDAVITCLRNGDVYNNIRFYPDPQHRTTALSLQGGHLYVLLFYSDDILHRGLAMREIVDRFFKDNWMVPIFLHFSVDLLVSWDAYKEAKLSLVSCLSPTSIRDISLQHHTKVTHFLADLDIHIHATNKEYVLDNSLSLLSVIRECNFTLRWLLLHHMTSDKKARDLVISVGSSQQVNEGTLLQLLLKTAKLEFEVKKLHVELLKTRENIWYEKRRDALECIKDLSQNYLGTWAASCKFKNKTLKDWLEHLSSELISLNYTSIGSCGRTIHRVLSTLKDIEMLHQIKESMQIKQGFSKIHKNLHDMIKTLNLNHEAINILSVITDAKYAWVYLTLFETLLKKNISQDPSETKFLHTVFLKFQSWLSAPLQRIKQRESPDLHCISTYYSSKFAAKIFAVLDVIPEILLKTSTAVDYVNIEQPTHLVNRINQEALQELMQMDQQLCRARHAAKLCIISEGLGNMSSNFGHLVNLNLGGWLKKVIKKELAIQLERKLKCLSSYATLLAGDMESNLNSLSNFMVSQMQRMEFLEDILHIDGSSIWQETFTTVLEQCAKKEFVDLMACTQESANAVKQLNNVYSPSTFFGNLLQHIVQLTNPSHSMFIEAMIGWFDAGGHELLGMRFFNLLELCVGQVGLACLDSLVHILIKHSMENTVKSLHSLVDAKRYEDLTKMDDILGPPMSIPLMGWSSYKQMVKVLHSAWGQLVEKLATIGQLQLVRTLISFKLRSSCKIKANTITSAVEVLVSSLYMHKGAFERGDEDETVRFFHHIIQEQQNFCGLFSPLQVIYISEDPPMFLTRLLSLFSISQLPRYVLDVHLGNLTSPLKGSTADFSAVIIGLGTILRQFDSFCMTQYIQFMVQYIRTAEAAFNATTDAPKGATPEAPKAVFWLMSLCKYMDISRDIVESCLPAPALAILQS</sequence>
<dbReference type="InterPro" id="IPR019393">
    <property type="entry name" value="WASH_strumpellin"/>
</dbReference>
<evidence type="ECO:0000313" key="2">
    <source>
        <dbReference type="EMBL" id="CAL5017258.1"/>
    </source>
</evidence>
<protein>
    <submittedName>
        <fullName evidence="2">Uncharacterized protein</fullName>
    </submittedName>
</protein>
<proteinExistence type="inferred from homology"/>
<dbReference type="Proteomes" id="UP001497457">
    <property type="component" value="Chromosome 29rd"/>
</dbReference>
<dbReference type="AlphaFoldDB" id="A0ABC9CCD4"/>
<evidence type="ECO:0000256" key="1">
    <source>
        <dbReference type="ARBA" id="ARBA00006224"/>
    </source>
</evidence>
<reference evidence="2 3" key="2">
    <citation type="submission" date="2024-10" db="EMBL/GenBank/DDBJ databases">
        <authorList>
            <person name="Ryan C."/>
        </authorList>
    </citation>
    <scope>NUCLEOTIDE SEQUENCE [LARGE SCALE GENOMIC DNA]</scope>
</reference>
<dbReference type="EMBL" id="OZ075139">
    <property type="protein sequence ID" value="CAL5017258.1"/>
    <property type="molecule type" value="Genomic_DNA"/>
</dbReference>
<keyword evidence="3" id="KW-1185">Reference proteome</keyword>
<evidence type="ECO:0000313" key="3">
    <source>
        <dbReference type="Proteomes" id="UP001497457"/>
    </source>
</evidence>
<comment type="similarity">
    <text evidence="1">Belongs to the strumpellin family.</text>
</comment>
<dbReference type="PANTHER" id="PTHR15691:SF6">
    <property type="entry name" value="WASH COMPLEX SUBUNIT 5"/>
    <property type="match status" value="1"/>
</dbReference>
<dbReference type="Pfam" id="PF10266">
    <property type="entry name" value="Strumpellin"/>
    <property type="match status" value="1"/>
</dbReference>
<gene>
    <name evidence="2" type="ORF">URODEC1_LOCUS73694</name>
</gene>
<organism evidence="2 3">
    <name type="scientific">Urochloa decumbens</name>
    <dbReference type="NCBI Taxonomy" id="240449"/>
    <lineage>
        <taxon>Eukaryota</taxon>
        <taxon>Viridiplantae</taxon>
        <taxon>Streptophyta</taxon>
        <taxon>Embryophyta</taxon>
        <taxon>Tracheophyta</taxon>
        <taxon>Spermatophyta</taxon>
        <taxon>Magnoliopsida</taxon>
        <taxon>Liliopsida</taxon>
        <taxon>Poales</taxon>
        <taxon>Poaceae</taxon>
        <taxon>PACMAD clade</taxon>
        <taxon>Panicoideae</taxon>
        <taxon>Panicodae</taxon>
        <taxon>Paniceae</taxon>
        <taxon>Melinidinae</taxon>
        <taxon>Urochloa</taxon>
    </lineage>
</organism>
<accession>A0ABC9CCD4</accession>
<name>A0ABC9CCD4_9POAL</name>